<reference evidence="1" key="1">
    <citation type="submission" date="2021-01" db="EMBL/GenBank/DDBJ databases">
        <authorList>
            <consortium name="Genoscope - CEA"/>
            <person name="William W."/>
        </authorList>
    </citation>
    <scope>NUCLEOTIDE SEQUENCE</scope>
</reference>
<keyword evidence="3" id="KW-1185">Reference proteome</keyword>
<dbReference type="Proteomes" id="UP001295469">
    <property type="component" value="Chromosome C07"/>
</dbReference>
<accession>A0A816M0Z8</accession>
<dbReference type="EMBL" id="HG994371">
    <property type="protein sequence ID" value="CAF1953792.1"/>
    <property type="molecule type" value="Genomic_DNA"/>
</dbReference>
<dbReference type="EMBL" id="JAGKQM010000017">
    <property type="protein sequence ID" value="KAH0867398.1"/>
    <property type="molecule type" value="Genomic_DNA"/>
</dbReference>
<dbReference type="AlphaFoldDB" id="A0A816M0Z8"/>
<proteinExistence type="predicted"/>
<dbReference type="Gramene" id="CDX71322">
    <property type="protein sequence ID" value="CDX71322"/>
    <property type="gene ID" value="GSBRNA2T00144981001"/>
</dbReference>
<sequence>MEDESLGKSRRLLHLPGVSSVGLSAPALAPVLFHFEITFQVPQGKAQANWFCMKMVSEWKQAKPPPQTATTT</sequence>
<evidence type="ECO:0000313" key="3">
    <source>
        <dbReference type="Proteomes" id="UP000824890"/>
    </source>
</evidence>
<reference evidence="2 3" key="2">
    <citation type="submission" date="2021-05" db="EMBL/GenBank/DDBJ databases">
        <title>Genome Assembly of Synthetic Allotetraploid Brassica napus Reveals Homoeologous Exchanges between Subgenomes.</title>
        <authorList>
            <person name="Davis J.T."/>
        </authorList>
    </citation>
    <scope>NUCLEOTIDE SEQUENCE [LARGE SCALE GENOMIC DNA]</scope>
    <source>
        <strain evidence="3">cv. Da-Ae</strain>
        <tissue evidence="2">Seedling</tissue>
    </source>
</reference>
<organism evidence="1">
    <name type="scientific">Brassica napus</name>
    <name type="common">Rape</name>
    <dbReference type="NCBI Taxonomy" id="3708"/>
    <lineage>
        <taxon>Eukaryota</taxon>
        <taxon>Viridiplantae</taxon>
        <taxon>Streptophyta</taxon>
        <taxon>Embryophyta</taxon>
        <taxon>Tracheophyta</taxon>
        <taxon>Spermatophyta</taxon>
        <taxon>Magnoliopsida</taxon>
        <taxon>eudicotyledons</taxon>
        <taxon>Gunneridae</taxon>
        <taxon>Pentapetalae</taxon>
        <taxon>rosids</taxon>
        <taxon>malvids</taxon>
        <taxon>Brassicales</taxon>
        <taxon>Brassicaceae</taxon>
        <taxon>Brassiceae</taxon>
        <taxon>Brassica</taxon>
    </lineage>
</organism>
<evidence type="ECO:0000313" key="1">
    <source>
        <dbReference type="EMBL" id="CAF1953792.1"/>
    </source>
</evidence>
<name>A0A816M0Z8_BRANA</name>
<gene>
    <name evidence="1" type="ORF">DARMORV10_C07P06610.1</name>
    <name evidence="2" type="ORF">HID58_074420</name>
</gene>
<protein>
    <submittedName>
        <fullName evidence="1">(rape) hypothetical protein</fullName>
    </submittedName>
</protein>
<dbReference type="Proteomes" id="UP000824890">
    <property type="component" value="Unassembled WGS sequence"/>
</dbReference>
<evidence type="ECO:0000313" key="2">
    <source>
        <dbReference type="EMBL" id="KAH0867398.1"/>
    </source>
</evidence>